<dbReference type="Pfam" id="PF03372">
    <property type="entry name" value="Exo_endo_phos"/>
    <property type="match status" value="1"/>
</dbReference>
<gene>
    <name evidence="2" type="ORF">K0B96_13385</name>
</gene>
<dbReference type="InterPro" id="IPR051916">
    <property type="entry name" value="GPI-anchor_lipid_remodeler"/>
</dbReference>
<dbReference type="Proteomes" id="UP000825051">
    <property type="component" value="Chromosome"/>
</dbReference>
<dbReference type="InterPro" id="IPR005135">
    <property type="entry name" value="Endo/exonuclease/phosphatase"/>
</dbReference>
<dbReference type="SUPFAM" id="SSF56219">
    <property type="entry name" value="DNase I-like"/>
    <property type="match status" value="1"/>
</dbReference>
<accession>A0A8F9TVD8</accession>
<organism evidence="2 3">
    <name type="scientific">Horticoccus luteus</name>
    <dbReference type="NCBI Taxonomy" id="2862869"/>
    <lineage>
        <taxon>Bacteria</taxon>
        <taxon>Pseudomonadati</taxon>
        <taxon>Verrucomicrobiota</taxon>
        <taxon>Opitutia</taxon>
        <taxon>Opitutales</taxon>
        <taxon>Opitutaceae</taxon>
        <taxon>Horticoccus</taxon>
    </lineage>
</organism>
<name>A0A8F9TVD8_9BACT</name>
<keyword evidence="2" id="KW-0255">Endonuclease</keyword>
<dbReference type="PANTHER" id="PTHR14859:SF1">
    <property type="entry name" value="PGAP2-INTERACTING PROTEIN"/>
    <property type="match status" value="1"/>
</dbReference>
<proteinExistence type="predicted"/>
<keyword evidence="2" id="KW-0540">Nuclease</keyword>
<reference evidence="2" key="1">
    <citation type="submission" date="2021-08" db="EMBL/GenBank/DDBJ databases">
        <title>Genome of a novel bacterium of the phylum Verrucomicrobia, Oleiharenicola sp. KSB-15.</title>
        <authorList>
            <person name="Chung J.-H."/>
            <person name="Ahn J.-H."/>
            <person name="Yoon Y."/>
            <person name="Kim D.-Y."/>
            <person name="An S.-H."/>
            <person name="Park I."/>
            <person name="Yeon J."/>
        </authorList>
    </citation>
    <scope>NUCLEOTIDE SEQUENCE</scope>
    <source>
        <strain evidence="2">KSB-15</strain>
    </source>
</reference>
<dbReference type="Gene3D" id="3.60.10.10">
    <property type="entry name" value="Endonuclease/exonuclease/phosphatase"/>
    <property type="match status" value="1"/>
</dbReference>
<dbReference type="PANTHER" id="PTHR14859">
    <property type="entry name" value="CALCOFLUOR WHITE HYPERSENSITIVE PROTEIN PRECURSOR"/>
    <property type="match status" value="1"/>
</dbReference>
<protein>
    <submittedName>
        <fullName evidence="2">Endonuclease/exonuclease/phosphatase family protein</fullName>
    </submittedName>
</protein>
<dbReference type="AlphaFoldDB" id="A0A8F9TVD8"/>
<dbReference type="RefSeq" id="WP_220161391.1">
    <property type="nucleotide sequence ID" value="NZ_CP080507.1"/>
</dbReference>
<keyword evidence="2" id="KW-0378">Hydrolase</keyword>
<dbReference type="EMBL" id="CP080507">
    <property type="protein sequence ID" value="QYM78287.1"/>
    <property type="molecule type" value="Genomic_DNA"/>
</dbReference>
<evidence type="ECO:0000313" key="3">
    <source>
        <dbReference type="Proteomes" id="UP000825051"/>
    </source>
</evidence>
<dbReference type="GO" id="GO:0016020">
    <property type="term" value="C:membrane"/>
    <property type="evidence" value="ECO:0007669"/>
    <property type="project" value="GOC"/>
</dbReference>
<dbReference type="GO" id="GO:0006506">
    <property type="term" value="P:GPI anchor biosynthetic process"/>
    <property type="evidence" value="ECO:0007669"/>
    <property type="project" value="TreeGrafter"/>
</dbReference>
<feature type="domain" description="Endonuclease/exonuclease/phosphatase" evidence="1">
    <location>
        <begin position="6"/>
        <end position="245"/>
    </location>
</feature>
<dbReference type="KEGG" id="ole:K0B96_13385"/>
<sequence>MPLRVLQFNMQFGQGWDEAHPDQAPVDLDATIAEIRRHEADVVFLQEVEQAQTGGRQVEPPPNYTRLCAALPGYDSCFSYPRADPRELPFGLGLAIFSRTPLRDTFREDLPSPPISFDFFGEAKTPTDRVLIGARTVVEGREITLLNTHLLAFFMLKTSGARYPQQRERVAELLRAQNGPTLLAGDFNASNHAALIAQFGACGFSTAQQTEITWRRRPYVLDHIFFNAGLQCTDCRVEPTPTSDHHALVADFILAEQGAETVAPSSAQTAA</sequence>
<keyword evidence="3" id="KW-1185">Reference proteome</keyword>
<dbReference type="GO" id="GO:0004519">
    <property type="term" value="F:endonuclease activity"/>
    <property type="evidence" value="ECO:0007669"/>
    <property type="project" value="UniProtKB-KW"/>
</dbReference>
<evidence type="ECO:0000259" key="1">
    <source>
        <dbReference type="Pfam" id="PF03372"/>
    </source>
</evidence>
<evidence type="ECO:0000313" key="2">
    <source>
        <dbReference type="EMBL" id="QYM78287.1"/>
    </source>
</evidence>
<dbReference type="InterPro" id="IPR036691">
    <property type="entry name" value="Endo/exonu/phosph_ase_sf"/>
</dbReference>